<feature type="transmembrane region" description="Helical" evidence="1">
    <location>
        <begin position="129"/>
        <end position="147"/>
    </location>
</feature>
<feature type="transmembrane region" description="Helical" evidence="1">
    <location>
        <begin position="154"/>
        <end position="174"/>
    </location>
</feature>
<keyword evidence="1" id="KW-0472">Membrane</keyword>
<evidence type="ECO:0000256" key="1">
    <source>
        <dbReference type="SAM" id="Phobius"/>
    </source>
</evidence>
<sequence length="243" mass="26924">MKRIIILSPFRGLFRSLLYFLLGLIMALISAGYFSQLFSIVGINRDIAIIISITISFLSLFSSPFNLVLTEVKKEAIAIEEDVVFFFGFPIFIPRISRQNMNTLIAVNLGGALIPLGVSLFLMYELQAYIVYFIINIIVVIIVSKLFSRVIRGVGVIMHPIIPSIFSVISSYVLFYKLHILIPLSAYIGSVLGTLIGADLLNLRRIINEARPQVISIGGMGTFDGIFVSGIISVFISELLVII</sequence>
<feature type="transmembrane region" description="Helical" evidence="1">
    <location>
        <begin position="104"/>
        <end position="123"/>
    </location>
</feature>
<dbReference type="HOGENOM" id="CLU_082100_1_0_2"/>
<proteinExistence type="predicted"/>
<dbReference type="EMBL" id="CP001800">
    <property type="protein sequence ID" value="ACX91282.1"/>
    <property type="molecule type" value="Genomic_DNA"/>
</dbReference>
<evidence type="ECO:0000313" key="2">
    <source>
        <dbReference type="EMBL" id="ACX91282.1"/>
    </source>
</evidence>
<dbReference type="InterPro" id="IPR011672">
    <property type="entry name" value="DUF1614"/>
</dbReference>
<dbReference type="RefSeq" id="WP_009988857.1">
    <property type="nucleotide sequence ID" value="NZ_ACUK01000028.1"/>
</dbReference>
<dbReference type="GeneID" id="1455311"/>
<evidence type="ECO:0008006" key="3">
    <source>
        <dbReference type="Google" id="ProtNLM"/>
    </source>
</evidence>
<gene>
    <name evidence="2" type="ordered locus">Ssol_1039</name>
</gene>
<dbReference type="KEGG" id="sol:Ssol_1039"/>
<feature type="transmembrane region" description="Helical" evidence="1">
    <location>
        <begin position="214"/>
        <end position="236"/>
    </location>
</feature>
<feature type="transmembrane region" description="Helical" evidence="1">
    <location>
        <begin position="180"/>
        <end position="202"/>
    </location>
</feature>
<reference evidence="2" key="1">
    <citation type="submission" date="2009-10" db="EMBL/GenBank/DDBJ databases">
        <title>Complete sequence of Sulfolobus solfataricus 98/2.</title>
        <authorList>
            <consortium name="US DOE Joint Genome Institute"/>
            <person name="Lucas S."/>
            <person name="Copeland A."/>
            <person name="Lapidus A."/>
            <person name="Glavina del Rio T."/>
            <person name="Tice H."/>
            <person name="Bruce D."/>
            <person name="Goodwin L."/>
            <person name="Pitluck S."/>
            <person name="Munk A.C."/>
            <person name="Brettin T."/>
            <person name="Detter J.C."/>
            <person name="Han C."/>
            <person name="Tapia R."/>
            <person name="Larimer F."/>
            <person name="Land M."/>
            <person name="Hauser L."/>
            <person name="Kyrpides N."/>
            <person name="Ovchinnikova G."/>
            <person name="Mead D."/>
        </authorList>
    </citation>
    <scope>NUCLEOTIDE SEQUENCE [LARGE SCALE GENOMIC DNA]</scope>
    <source>
        <strain evidence="2">98/2</strain>
    </source>
</reference>
<protein>
    <recommendedName>
        <fullName evidence="3">DUF1614 domain-containing protein</fullName>
    </recommendedName>
</protein>
<dbReference type="AlphaFoldDB" id="D0KRB3"/>
<keyword evidence="1" id="KW-0812">Transmembrane</keyword>
<feature type="transmembrane region" description="Helical" evidence="1">
    <location>
        <begin position="12"/>
        <end position="35"/>
    </location>
</feature>
<dbReference type="Pfam" id="PF07758">
    <property type="entry name" value="DUF1614"/>
    <property type="match status" value="1"/>
</dbReference>
<accession>D0KRB3</accession>
<feature type="transmembrane region" description="Helical" evidence="1">
    <location>
        <begin position="47"/>
        <end position="69"/>
    </location>
</feature>
<keyword evidence="1" id="KW-1133">Transmembrane helix</keyword>
<organism evidence="2">
    <name type="scientific">Saccharolobus solfataricus (strain 98/2)</name>
    <name type="common">Sulfolobus solfataricus</name>
    <dbReference type="NCBI Taxonomy" id="555311"/>
    <lineage>
        <taxon>Archaea</taxon>
        <taxon>Thermoproteota</taxon>
        <taxon>Thermoprotei</taxon>
        <taxon>Sulfolobales</taxon>
        <taxon>Sulfolobaceae</taxon>
        <taxon>Saccharolobus</taxon>
    </lineage>
</organism>
<name>D0KRB3_SACS9</name>